<accession>A0ABU6UHE7</accession>
<gene>
    <name evidence="1" type="ORF">PIB30_050398</name>
</gene>
<evidence type="ECO:0000313" key="2">
    <source>
        <dbReference type="Proteomes" id="UP001341840"/>
    </source>
</evidence>
<dbReference type="PANTHER" id="PTHR37244:SF1">
    <property type="entry name" value="NADP-SPECIFIC GLUTAMATE DEHYDROGENASE"/>
    <property type="match status" value="1"/>
</dbReference>
<reference evidence="1 2" key="1">
    <citation type="journal article" date="2023" name="Plants (Basel)">
        <title>Bridging the Gap: Combining Genomics and Transcriptomics Approaches to Understand Stylosanthes scabra, an Orphan Legume from the Brazilian Caatinga.</title>
        <authorList>
            <person name="Ferreira-Neto J.R.C."/>
            <person name="da Silva M.D."/>
            <person name="Binneck E."/>
            <person name="de Melo N.F."/>
            <person name="da Silva R.H."/>
            <person name="de Melo A.L.T.M."/>
            <person name="Pandolfi V."/>
            <person name="Bustamante F.O."/>
            <person name="Brasileiro-Vidal A.C."/>
            <person name="Benko-Iseppon A.M."/>
        </authorList>
    </citation>
    <scope>NUCLEOTIDE SEQUENCE [LARGE SCALE GENOMIC DNA]</scope>
    <source>
        <tissue evidence="1">Leaves</tissue>
    </source>
</reference>
<comment type="caution">
    <text evidence="1">The sequence shown here is derived from an EMBL/GenBank/DDBJ whole genome shotgun (WGS) entry which is preliminary data.</text>
</comment>
<dbReference type="Proteomes" id="UP001341840">
    <property type="component" value="Unassembled WGS sequence"/>
</dbReference>
<name>A0ABU6UHE7_9FABA</name>
<organism evidence="1 2">
    <name type="scientific">Stylosanthes scabra</name>
    <dbReference type="NCBI Taxonomy" id="79078"/>
    <lineage>
        <taxon>Eukaryota</taxon>
        <taxon>Viridiplantae</taxon>
        <taxon>Streptophyta</taxon>
        <taxon>Embryophyta</taxon>
        <taxon>Tracheophyta</taxon>
        <taxon>Spermatophyta</taxon>
        <taxon>Magnoliopsida</taxon>
        <taxon>eudicotyledons</taxon>
        <taxon>Gunneridae</taxon>
        <taxon>Pentapetalae</taxon>
        <taxon>rosids</taxon>
        <taxon>fabids</taxon>
        <taxon>Fabales</taxon>
        <taxon>Fabaceae</taxon>
        <taxon>Papilionoideae</taxon>
        <taxon>50 kb inversion clade</taxon>
        <taxon>dalbergioids sensu lato</taxon>
        <taxon>Dalbergieae</taxon>
        <taxon>Pterocarpus clade</taxon>
        <taxon>Stylosanthes</taxon>
    </lineage>
</organism>
<proteinExistence type="predicted"/>
<protein>
    <submittedName>
        <fullName evidence="1">Uncharacterized protein</fullName>
    </submittedName>
</protein>
<sequence>MCRSPNYDPLLNDRQDFNPFTIRAFLDGDLGNGKVGIPTKPAKKVCCNKKISELEDIPEEAEFHVDDVGARQNIEEENMQLDLGVDVGPHQQEIEEASMHLEKDLEVLRKAMDMGVWALCLGFGFVVSKSFHRARPTLFF</sequence>
<dbReference type="EMBL" id="JASCZI010121175">
    <property type="protein sequence ID" value="MED6160319.1"/>
    <property type="molecule type" value="Genomic_DNA"/>
</dbReference>
<keyword evidence="2" id="KW-1185">Reference proteome</keyword>
<evidence type="ECO:0000313" key="1">
    <source>
        <dbReference type="EMBL" id="MED6160319.1"/>
    </source>
</evidence>
<dbReference type="PANTHER" id="PTHR37244">
    <property type="entry name" value="NADP-SPECIFIC GLUTAMATE DEHYDROGENASE"/>
    <property type="match status" value="1"/>
</dbReference>